<dbReference type="NCBIfam" id="TIGR03705">
    <property type="entry name" value="poly_P_kin"/>
    <property type="match status" value="1"/>
</dbReference>
<accession>A0A1X7HW29</accession>
<comment type="catalytic activity">
    <reaction evidence="6 7">
        <text>[phosphate](n) + ATP = [phosphate](n+1) + ADP</text>
        <dbReference type="Rhea" id="RHEA:19573"/>
        <dbReference type="Rhea" id="RHEA-COMP:9859"/>
        <dbReference type="Rhea" id="RHEA-COMP:14280"/>
        <dbReference type="ChEBI" id="CHEBI:16838"/>
        <dbReference type="ChEBI" id="CHEBI:30616"/>
        <dbReference type="ChEBI" id="CHEBI:456216"/>
        <dbReference type="EC" id="2.7.4.1"/>
    </reaction>
</comment>
<evidence type="ECO:0000256" key="6">
    <source>
        <dbReference type="HAMAP-Rule" id="MF_00347"/>
    </source>
</evidence>
<feature type="binding site" evidence="6">
    <location>
        <position position="403"/>
    </location>
    <ligand>
        <name>Mg(2+)</name>
        <dbReference type="ChEBI" id="CHEBI:18420"/>
    </ligand>
</feature>
<dbReference type="PANTHER" id="PTHR30218">
    <property type="entry name" value="POLYPHOSPHATE KINASE"/>
    <property type="match status" value="1"/>
</dbReference>
<feature type="domain" description="Polyphosphate kinase N-terminal" evidence="9">
    <location>
        <begin position="35"/>
        <end position="140"/>
    </location>
</feature>
<dbReference type="Proteomes" id="UP000192980">
    <property type="component" value="Unassembled WGS sequence"/>
</dbReference>
<feature type="binding site" evidence="6">
    <location>
        <position position="597"/>
    </location>
    <ligand>
        <name>ATP</name>
        <dbReference type="ChEBI" id="CHEBI:30616"/>
    </ligand>
</feature>
<feature type="domain" description="Polyphosphate kinase C-terminal" evidence="10">
    <location>
        <begin position="536"/>
        <end position="705"/>
    </location>
</feature>
<dbReference type="EC" id="2.7.4.1" evidence="6 7"/>
<dbReference type="InterPro" id="IPR041108">
    <property type="entry name" value="PP_kinase_C_1"/>
</dbReference>
<evidence type="ECO:0000256" key="1">
    <source>
        <dbReference type="ARBA" id="ARBA00022553"/>
    </source>
</evidence>
<evidence type="ECO:0000256" key="5">
    <source>
        <dbReference type="ARBA" id="ARBA00022840"/>
    </source>
</evidence>
<evidence type="ECO:0000259" key="9">
    <source>
        <dbReference type="Pfam" id="PF13089"/>
    </source>
</evidence>
<dbReference type="Pfam" id="PF02503">
    <property type="entry name" value="PP_kinase"/>
    <property type="match status" value="1"/>
</dbReference>
<evidence type="ECO:0000256" key="4">
    <source>
        <dbReference type="ARBA" id="ARBA00022777"/>
    </source>
</evidence>
<dbReference type="Pfam" id="PF13090">
    <property type="entry name" value="PP_kinase_C"/>
    <property type="match status" value="1"/>
</dbReference>
<dbReference type="SUPFAM" id="SSF56024">
    <property type="entry name" value="Phospholipase D/nuclease"/>
    <property type="match status" value="2"/>
</dbReference>
<comment type="similarity">
    <text evidence="6 7">Belongs to the polyphosphate kinase 1 (PPK1) family.</text>
</comment>
<reference evidence="12 13" key="1">
    <citation type="submission" date="2017-04" db="EMBL/GenBank/DDBJ databases">
        <authorList>
            <person name="Afonso C.L."/>
            <person name="Miller P.J."/>
            <person name="Scott M.A."/>
            <person name="Spackman E."/>
            <person name="Goraichik I."/>
            <person name="Dimitrov K.M."/>
            <person name="Suarez D.L."/>
            <person name="Swayne D.E."/>
        </authorList>
    </citation>
    <scope>NUCLEOTIDE SEQUENCE [LARGE SCALE GENOMIC DNA]</scope>
    <source>
        <strain evidence="12 13">DSM 22418</strain>
    </source>
</reference>
<keyword evidence="2 6" id="KW-0808">Transferase</keyword>
<dbReference type="NCBIfam" id="NF003917">
    <property type="entry name" value="PRK05443.1-1"/>
    <property type="match status" value="1"/>
</dbReference>
<keyword evidence="6" id="KW-0479">Metal-binding</keyword>
<evidence type="ECO:0000259" key="11">
    <source>
        <dbReference type="Pfam" id="PF17941"/>
    </source>
</evidence>
<dbReference type="InterPro" id="IPR003414">
    <property type="entry name" value="PP_kinase"/>
</dbReference>
<keyword evidence="5 6" id="KW-0067">ATP-binding</keyword>
<comment type="function">
    <text evidence="6 7">Catalyzes the reversible transfer of the terminal phosphate of ATP to form a long-chain polyphosphate (polyP).</text>
</comment>
<dbReference type="InterPro" id="IPR036830">
    <property type="entry name" value="PP_kinase_middle_dom_sf"/>
</dbReference>
<dbReference type="Gene3D" id="3.30.870.10">
    <property type="entry name" value="Endonuclease Chain A"/>
    <property type="match status" value="2"/>
</dbReference>
<keyword evidence="13" id="KW-1185">Reference proteome</keyword>
<dbReference type="PANTHER" id="PTHR30218:SF0">
    <property type="entry name" value="POLYPHOSPHATE KINASE"/>
    <property type="match status" value="1"/>
</dbReference>
<dbReference type="InterPro" id="IPR025200">
    <property type="entry name" value="PPK_C_dom2"/>
</dbReference>
<dbReference type="Gene3D" id="1.20.58.310">
    <property type="entry name" value="Polyphosphate kinase N-terminal domain"/>
    <property type="match status" value="1"/>
</dbReference>
<comment type="PTM">
    <text evidence="6 7">An intermediate of this reaction is the autophosphorylated ppk in which a phosphate is covalently linked to a histidine residue through a N-P bond.</text>
</comment>
<gene>
    <name evidence="6" type="primary">ppk</name>
    <name evidence="12" type="ORF">SAMN05660862_0075</name>
</gene>
<feature type="binding site" evidence="6">
    <location>
        <position position="433"/>
    </location>
    <ligand>
        <name>Mg(2+)</name>
        <dbReference type="ChEBI" id="CHEBI:18420"/>
    </ligand>
</feature>
<evidence type="ECO:0000256" key="2">
    <source>
        <dbReference type="ARBA" id="ARBA00022679"/>
    </source>
</evidence>
<dbReference type="GO" id="GO:0008976">
    <property type="term" value="F:polyphosphate kinase activity"/>
    <property type="evidence" value="ECO:0007669"/>
    <property type="project" value="UniProtKB-UniRule"/>
</dbReference>
<name>A0A1X7HW29_9SPHI</name>
<feature type="active site" description="Phosphohistidine intermediate" evidence="6">
    <location>
        <position position="463"/>
    </location>
</feature>
<evidence type="ECO:0000313" key="13">
    <source>
        <dbReference type="Proteomes" id="UP000192980"/>
    </source>
</evidence>
<dbReference type="AlphaFoldDB" id="A0A1X7HW29"/>
<protein>
    <recommendedName>
        <fullName evidence="6 7">Polyphosphate kinase</fullName>
        <ecNumber evidence="6 7">2.7.4.1</ecNumber>
    </recommendedName>
    <alternativeName>
        <fullName evidence="6">ATP-polyphosphate phosphotransferase</fullName>
    </alternativeName>
    <alternativeName>
        <fullName evidence="6">Polyphosphoric acid kinase</fullName>
    </alternativeName>
</protein>
<dbReference type="GO" id="GO:0006799">
    <property type="term" value="P:polyphosphate biosynthetic process"/>
    <property type="evidence" value="ECO:0007669"/>
    <property type="project" value="UniProtKB-UniRule"/>
</dbReference>
<dbReference type="Pfam" id="PF17941">
    <property type="entry name" value="PP_kinase_C_1"/>
    <property type="match status" value="1"/>
</dbReference>
<dbReference type="Gene3D" id="3.30.1840.10">
    <property type="entry name" value="Polyphosphate kinase middle domain"/>
    <property type="match status" value="1"/>
</dbReference>
<feature type="domain" description="Polyphosphate kinase C-terminal" evidence="11">
    <location>
        <begin position="361"/>
        <end position="522"/>
    </location>
</feature>
<dbReference type="HAMAP" id="MF_00347">
    <property type="entry name" value="Polyphosphate_kinase"/>
    <property type="match status" value="1"/>
</dbReference>
<dbReference type="STRING" id="561061.SAMN05660862_0075"/>
<keyword evidence="1 6" id="KW-0597">Phosphoprotein</keyword>
<dbReference type="GO" id="GO:0009358">
    <property type="term" value="C:polyphosphate kinase complex"/>
    <property type="evidence" value="ECO:0007669"/>
    <property type="project" value="InterPro"/>
</dbReference>
<evidence type="ECO:0000313" key="12">
    <source>
        <dbReference type="EMBL" id="SMG05801.1"/>
    </source>
</evidence>
<sequence length="717" mass="83497">MFINILFTICLYLRNFTSIFLAFKKVAKKKMIKKFIPRDISWLSFNGRVLQEAADNTVPLSERIKFLGIFSNNMDEFFRVRVAGLKRALAFNQKEAKEIFYETPQSILDELYERIIKQQDKFDETWREVQVEMAKQKVYIKSFADLNPQQQRFVKHYYEDEVESNVIPLMLDDMRPIPYLRDKSLYLGIAMRKRDWEYETKYALIEVPTQGNGRFILLPAPKGEKHVILLEDIIKFNLPYIFSFFGFDTFEAHAFKITKDAEFDIDNDINTTLVEKITKGVKNRRKGKPTRFVFDKEMDSSLVEFLIKKLNLSKKDSIIPGQKIHNFKHFMDFPKVFKTEEKAKERIPFYHPDFDGKQRISDVLIKKDVLLSFPYHSFVPMIDLLRESAMDPDVKSIHIAIYRMAENSKIANALVNAARNGKEVVVMLELRARFDEEHNLDWKERFEMEGITVLLGIPDKKVHAKLCIIKKRIENKTVQYGFVSTGNINEKTAKFYGDYCLMTSNRTIMADINKVFAALKKPKVDLALTLANCKNLMVCPTSMRNAIVAYIDKEIAEAKAGKKAHIIVKINSLSDKHLIRKLYEAALVGVKVELIVRGIYCAVNDKKFKQPLKAISIVDEYLEHARVMYFYAAGKEHVYISSADWMPRNLDHRIEAAVRIINKKIKTELIDMLHIQLKDNVKARILNNELDNAYVESGKKDIRSQVELHRYLKGKTL</sequence>
<keyword evidence="4 6" id="KW-0418">Kinase</keyword>
<feature type="binding site" evidence="6">
    <location>
        <position position="496"/>
    </location>
    <ligand>
        <name>ATP</name>
        <dbReference type="ChEBI" id="CHEBI:30616"/>
    </ligand>
</feature>
<dbReference type="EMBL" id="FXAU01000001">
    <property type="protein sequence ID" value="SMG05801.1"/>
    <property type="molecule type" value="Genomic_DNA"/>
</dbReference>
<dbReference type="SUPFAM" id="SSF143724">
    <property type="entry name" value="PHP14-like"/>
    <property type="match status" value="1"/>
</dbReference>
<dbReference type="InterPro" id="IPR024953">
    <property type="entry name" value="PP_kinase_middle"/>
</dbReference>
<evidence type="ECO:0000259" key="8">
    <source>
        <dbReference type="Pfam" id="PF02503"/>
    </source>
</evidence>
<organism evidence="12 13">
    <name type="scientific">Sphingobacterium psychroaquaticum</name>
    <dbReference type="NCBI Taxonomy" id="561061"/>
    <lineage>
        <taxon>Bacteria</taxon>
        <taxon>Pseudomonadati</taxon>
        <taxon>Bacteroidota</taxon>
        <taxon>Sphingobacteriia</taxon>
        <taxon>Sphingobacteriales</taxon>
        <taxon>Sphingobacteriaceae</taxon>
        <taxon>Sphingobacterium</taxon>
    </lineage>
</organism>
<dbReference type="GO" id="GO:0005524">
    <property type="term" value="F:ATP binding"/>
    <property type="evidence" value="ECO:0007669"/>
    <property type="project" value="UniProtKB-KW"/>
</dbReference>
<dbReference type="GO" id="GO:0046872">
    <property type="term" value="F:metal ion binding"/>
    <property type="evidence" value="ECO:0007669"/>
    <property type="project" value="UniProtKB-KW"/>
</dbReference>
<feature type="binding site" evidence="6">
    <location>
        <position position="73"/>
    </location>
    <ligand>
        <name>ATP</name>
        <dbReference type="ChEBI" id="CHEBI:30616"/>
    </ligand>
</feature>
<comment type="cofactor">
    <cofactor evidence="6">
        <name>Mg(2+)</name>
        <dbReference type="ChEBI" id="CHEBI:18420"/>
    </cofactor>
</comment>
<dbReference type="PIRSF" id="PIRSF015589">
    <property type="entry name" value="PP_kinase"/>
    <property type="match status" value="1"/>
</dbReference>
<evidence type="ECO:0000256" key="3">
    <source>
        <dbReference type="ARBA" id="ARBA00022741"/>
    </source>
</evidence>
<dbReference type="SUPFAM" id="SSF140356">
    <property type="entry name" value="PPK N-terminal domain-like"/>
    <property type="match status" value="1"/>
</dbReference>
<dbReference type="InterPro" id="IPR025198">
    <property type="entry name" value="PPK_N_dom"/>
</dbReference>
<dbReference type="InterPro" id="IPR036832">
    <property type="entry name" value="PPK_N_dom_sf"/>
</dbReference>
<feature type="binding site" evidence="6">
    <location>
        <position position="624"/>
    </location>
    <ligand>
        <name>ATP</name>
        <dbReference type="ChEBI" id="CHEBI:30616"/>
    </ligand>
</feature>
<evidence type="ECO:0000256" key="7">
    <source>
        <dbReference type="RuleBase" id="RU003800"/>
    </source>
</evidence>
<proteinExistence type="inferred from homology"/>
<keyword evidence="3 6" id="KW-0547">Nucleotide-binding</keyword>
<evidence type="ECO:0000259" key="10">
    <source>
        <dbReference type="Pfam" id="PF13090"/>
    </source>
</evidence>
<feature type="domain" description="Polyphosphate kinase middle" evidence="8">
    <location>
        <begin position="149"/>
        <end position="333"/>
    </location>
</feature>
<dbReference type="Pfam" id="PF13089">
    <property type="entry name" value="PP_kinase_N"/>
    <property type="match status" value="1"/>
</dbReference>
<keyword evidence="6" id="KW-0460">Magnesium</keyword>